<name>A0A7E4UUX1_PANRE</name>
<organism evidence="3 4">
    <name type="scientific">Panagrellus redivivus</name>
    <name type="common">Microworm</name>
    <dbReference type="NCBI Taxonomy" id="6233"/>
    <lineage>
        <taxon>Eukaryota</taxon>
        <taxon>Metazoa</taxon>
        <taxon>Ecdysozoa</taxon>
        <taxon>Nematoda</taxon>
        <taxon>Chromadorea</taxon>
        <taxon>Rhabditida</taxon>
        <taxon>Tylenchina</taxon>
        <taxon>Panagrolaimomorpha</taxon>
        <taxon>Panagrolaimoidea</taxon>
        <taxon>Panagrolaimidae</taxon>
        <taxon>Panagrellus</taxon>
    </lineage>
</organism>
<accession>A0A7E4UUX1</accession>
<feature type="compositionally biased region" description="Basic and acidic residues" evidence="1">
    <location>
        <begin position="92"/>
        <end position="106"/>
    </location>
</feature>
<feature type="signal peptide" evidence="2">
    <location>
        <begin position="1"/>
        <end position="17"/>
    </location>
</feature>
<protein>
    <submittedName>
        <fullName evidence="4">Secreted protein</fullName>
    </submittedName>
</protein>
<evidence type="ECO:0000313" key="4">
    <source>
        <dbReference type="WBParaSite" id="Pan_g13089.t1"/>
    </source>
</evidence>
<keyword evidence="3" id="KW-1185">Reference proteome</keyword>
<evidence type="ECO:0000256" key="1">
    <source>
        <dbReference type="SAM" id="MobiDB-lite"/>
    </source>
</evidence>
<evidence type="ECO:0000256" key="2">
    <source>
        <dbReference type="SAM" id="SignalP"/>
    </source>
</evidence>
<reference evidence="3" key="1">
    <citation type="journal article" date="2013" name="Genetics">
        <title>The draft genome and transcriptome of Panagrellus redivivus are shaped by the harsh demands of a free-living lifestyle.</title>
        <authorList>
            <person name="Srinivasan J."/>
            <person name="Dillman A.R."/>
            <person name="Macchietto M.G."/>
            <person name="Heikkinen L."/>
            <person name="Lakso M."/>
            <person name="Fracchia K.M."/>
            <person name="Antoshechkin I."/>
            <person name="Mortazavi A."/>
            <person name="Wong G."/>
            <person name="Sternberg P.W."/>
        </authorList>
    </citation>
    <scope>NUCLEOTIDE SEQUENCE [LARGE SCALE GENOMIC DNA]</scope>
    <source>
        <strain evidence="3">MT8872</strain>
    </source>
</reference>
<sequence>MLYYTIFLFFLIGSIHAQHGKDNIASGGPVGLSAIGSIHAQFAYKVPRYHGVKPIAKLGNYNERGFGGSKFQDGAGTDTRDARGAQFKNQHKRELETKNDHRRGAP</sequence>
<dbReference type="AlphaFoldDB" id="A0A7E4UUX1"/>
<reference evidence="4" key="2">
    <citation type="submission" date="2020-10" db="UniProtKB">
        <authorList>
            <consortium name="WormBaseParasite"/>
        </authorList>
    </citation>
    <scope>IDENTIFICATION</scope>
</reference>
<feature type="chain" id="PRO_5028833562" evidence="2">
    <location>
        <begin position="18"/>
        <end position="106"/>
    </location>
</feature>
<evidence type="ECO:0000313" key="3">
    <source>
        <dbReference type="Proteomes" id="UP000492821"/>
    </source>
</evidence>
<feature type="region of interest" description="Disordered" evidence="1">
    <location>
        <begin position="68"/>
        <end position="106"/>
    </location>
</feature>
<keyword evidence="2" id="KW-0732">Signal</keyword>
<dbReference type="Proteomes" id="UP000492821">
    <property type="component" value="Unassembled WGS sequence"/>
</dbReference>
<dbReference type="WBParaSite" id="Pan_g13089.t1">
    <property type="protein sequence ID" value="Pan_g13089.t1"/>
    <property type="gene ID" value="Pan_g13089"/>
</dbReference>
<proteinExistence type="predicted"/>